<keyword evidence="3 5" id="KW-0548">Nucleotidyltransferase</keyword>
<gene>
    <name evidence="5 6" type="primary">kdsB</name>
    <name evidence="6" type="ORF">DBV39_06185</name>
</gene>
<dbReference type="GO" id="GO:0008690">
    <property type="term" value="F:3-deoxy-manno-octulosonate cytidylyltransferase activity"/>
    <property type="evidence" value="ECO:0007669"/>
    <property type="project" value="UniProtKB-UniRule"/>
</dbReference>
<name>A0A2R4XHU4_9BURK</name>
<comment type="function">
    <text evidence="5">Activates KDO (a required 8-carbon sugar) for incorporation into bacterial lipopolysaccharide in Gram-negative bacteria.</text>
</comment>
<dbReference type="Gene3D" id="3.90.550.10">
    <property type="entry name" value="Spore Coat Polysaccharide Biosynthesis Protein SpsA, Chain A"/>
    <property type="match status" value="1"/>
</dbReference>
<evidence type="ECO:0000313" key="7">
    <source>
        <dbReference type="Proteomes" id="UP000244571"/>
    </source>
</evidence>
<comment type="subcellular location">
    <subcellularLocation>
        <location evidence="5">Cytoplasm</location>
    </subcellularLocation>
    <subcellularLocation>
        <location evidence="1">Membrane</location>
    </subcellularLocation>
</comment>
<dbReference type="NCBIfam" id="NF003950">
    <property type="entry name" value="PRK05450.1-3"/>
    <property type="match status" value="1"/>
</dbReference>
<dbReference type="Pfam" id="PF02348">
    <property type="entry name" value="CTP_transf_3"/>
    <property type="match status" value="1"/>
</dbReference>
<proteinExistence type="inferred from homology"/>
<evidence type="ECO:0000256" key="2">
    <source>
        <dbReference type="ARBA" id="ARBA00022679"/>
    </source>
</evidence>
<evidence type="ECO:0000256" key="3">
    <source>
        <dbReference type="ARBA" id="ARBA00022695"/>
    </source>
</evidence>
<evidence type="ECO:0000256" key="4">
    <source>
        <dbReference type="ARBA" id="ARBA00022985"/>
    </source>
</evidence>
<dbReference type="SUPFAM" id="SSF53448">
    <property type="entry name" value="Nucleotide-diphospho-sugar transferases"/>
    <property type="match status" value="1"/>
</dbReference>
<keyword evidence="2 5" id="KW-0808">Transferase</keyword>
<sequence>MSALGVNQPFHVIIPARWQSSRLPGKMLADIGGLPMVVRTALQARKSSARSVTIAADDARIIGKALEHGIDAVLTRSDHPSGTDRLAEAAELLGLREDAHIINVQGDEPMINPAIIDEVAHALAQDTEASIATCASRLSDESALSNPNVVKVVRDLRARALYFSRSAIPHVRGDVQTDVSRTPYLHHIGIYGYRSNFLEAFPQLTPGLLESLEMLEQLRALEHGFKIHVCVTDNSSFGGVDTPDDLERVRRMFSPQPSA</sequence>
<dbReference type="InterPro" id="IPR029044">
    <property type="entry name" value="Nucleotide-diphossugar_trans"/>
</dbReference>
<dbReference type="NCBIfam" id="NF003952">
    <property type="entry name" value="PRK05450.1-5"/>
    <property type="match status" value="1"/>
</dbReference>
<evidence type="ECO:0000313" key="6">
    <source>
        <dbReference type="EMBL" id="AWB33361.1"/>
    </source>
</evidence>
<comment type="catalytic activity">
    <reaction evidence="5">
        <text>3-deoxy-alpha-D-manno-oct-2-ulosonate + CTP = CMP-3-deoxy-beta-D-manno-octulosonate + diphosphate</text>
        <dbReference type="Rhea" id="RHEA:23448"/>
        <dbReference type="ChEBI" id="CHEBI:33019"/>
        <dbReference type="ChEBI" id="CHEBI:37563"/>
        <dbReference type="ChEBI" id="CHEBI:85986"/>
        <dbReference type="ChEBI" id="CHEBI:85987"/>
        <dbReference type="EC" id="2.7.7.38"/>
    </reaction>
</comment>
<dbReference type="Proteomes" id="UP000244571">
    <property type="component" value="Chromosome"/>
</dbReference>
<dbReference type="GO" id="GO:0016020">
    <property type="term" value="C:membrane"/>
    <property type="evidence" value="ECO:0007669"/>
    <property type="project" value="UniProtKB-SubCell"/>
</dbReference>
<dbReference type="GO" id="GO:0033468">
    <property type="term" value="P:CMP-keto-3-deoxy-D-manno-octulosonic acid biosynthetic process"/>
    <property type="evidence" value="ECO:0007669"/>
    <property type="project" value="UniProtKB-UniRule"/>
</dbReference>
<dbReference type="FunFam" id="3.90.550.10:FF:000011">
    <property type="entry name" value="3-deoxy-manno-octulosonate cytidylyltransferase"/>
    <property type="match status" value="1"/>
</dbReference>
<dbReference type="KEGG" id="boz:DBV39_06185"/>
<dbReference type="NCBIfam" id="NF009905">
    <property type="entry name" value="PRK13368.1"/>
    <property type="match status" value="1"/>
</dbReference>
<dbReference type="HAMAP" id="MF_00057">
    <property type="entry name" value="KdsB"/>
    <property type="match status" value="1"/>
</dbReference>
<dbReference type="NCBIfam" id="TIGR00466">
    <property type="entry name" value="kdsB"/>
    <property type="match status" value="1"/>
</dbReference>
<evidence type="ECO:0000256" key="5">
    <source>
        <dbReference type="HAMAP-Rule" id="MF_00057"/>
    </source>
</evidence>
<organism evidence="6 7">
    <name type="scientific">Orrella marina</name>
    <dbReference type="NCBI Taxonomy" id="2163011"/>
    <lineage>
        <taxon>Bacteria</taxon>
        <taxon>Pseudomonadati</taxon>
        <taxon>Pseudomonadota</taxon>
        <taxon>Betaproteobacteria</taxon>
        <taxon>Burkholderiales</taxon>
        <taxon>Alcaligenaceae</taxon>
        <taxon>Orrella</taxon>
    </lineage>
</organism>
<comment type="pathway">
    <text evidence="5">Nucleotide-sugar biosynthesis; CMP-3-deoxy-D-manno-octulosonate biosynthesis; CMP-3-deoxy-D-manno-octulosonate from 3-deoxy-D-manno-octulosonate and CTP: step 1/1.</text>
</comment>
<dbReference type="GO" id="GO:0005829">
    <property type="term" value="C:cytosol"/>
    <property type="evidence" value="ECO:0007669"/>
    <property type="project" value="TreeGrafter"/>
</dbReference>
<dbReference type="RefSeq" id="WP_108620790.1">
    <property type="nucleotide sequence ID" value="NZ_CP028901.1"/>
</dbReference>
<dbReference type="GO" id="GO:0009103">
    <property type="term" value="P:lipopolysaccharide biosynthetic process"/>
    <property type="evidence" value="ECO:0007669"/>
    <property type="project" value="UniProtKB-UniRule"/>
</dbReference>
<dbReference type="UniPathway" id="UPA00358">
    <property type="reaction ID" value="UER00476"/>
</dbReference>
<evidence type="ECO:0000256" key="1">
    <source>
        <dbReference type="ARBA" id="ARBA00004370"/>
    </source>
</evidence>
<dbReference type="OrthoDB" id="9815559at2"/>
<protein>
    <recommendedName>
        <fullName evidence="5">3-deoxy-manno-octulosonate cytidylyltransferase</fullName>
        <ecNumber evidence="5">2.7.7.38</ecNumber>
    </recommendedName>
    <alternativeName>
        <fullName evidence="5">CMP-2-keto-3-deoxyoctulosonic acid synthase</fullName>
        <shortName evidence="5">CKS</shortName>
        <shortName evidence="5">CMP-KDO synthase</shortName>
    </alternativeName>
</protein>
<dbReference type="PANTHER" id="PTHR42866:SF2">
    <property type="entry name" value="3-DEOXY-MANNO-OCTULOSONATE CYTIDYLYLTRANSFERASE, MITOCHONDRIAL"/>
    <property type="match status" value="1"/>
</dbReference>
<accession>A0A2R4XHU4</accession>
<keyword evidence="5" id="KW-0963">Cytoplasm</keyword>
<dbReference type="EC" id="2.7.7.38" evidence="5"/>
<comment type="similarity">
    <text evidence="5">Belongs to the KdsB family.</text>
</comment>
<dbReference type="InterPro" id="IPR004528">
    <property type="entry name" value="KdsB"/>
</dbReference>
<dbReference type="PANTHER" id="PTHR42866">
    <property type="entry name" value="3-DEOXY-MANNO-OCTULOSONATE CYTIDYLYLTRANSFERASE"/>
    <property type="match status" value="1"/>
</dbReference>
<keyword evidence="7" id="KW-1185">Reference proteome</keyword>
<dbReference type="EMBL" id="CP028901">
    <property type="protein sequence ID" value="AWB33361.1"/>
    <property type="molecule type" value="Genomic_DNA"/>
</dbReference>
<dbReference type="CDD" id="cd02517">
    <property type="entry name" value="CMP-KDO-Synthetase"/>
    <property type="match status" value="1"/>
</dbReference>
<dbReference type="AlphaFoldDB" id="A0A2R4XHU4"/>
<keyword evidence="4 5" id="KW-0448">Lipopolysaccharide biosynthesis</keyword>
<reference evidence="6 7" key="1">
    <citation type="submission" date="2018-04" db="EMBL/GenBank/DDBJ databases">
        <title>Bordetella sp. HZ20 isolated from seawater.</title>
        <authorList>
            <person name="Sun C."/>
        </authorList>
    </citation>
    <scope>NUCLEOTIDE SEQUENCE [LARGE SCALE GENOMIC DNA]</scope>
    <source>
        <strain evidence="6 7">HZ20</strain>
    </source>
</reference>
<dbReference type="InterPro" id="IPR003329">
    <property type="entry name" value="Cytidylyl_trans"/>
</dbReference>